<sequence>MRGTGSTLIGMVHAVSGLLALLSLPISLLGGKPTLASVSSLVGLFLAIYFITGVALVYETIAVVEDSRRQYSSLVERLKTLIETQPVNSPIYLYGYQNLKILNYTRESSLKTFLVLLVFSVINQIPLLNVIPLVYYLGGQISKFRNLIILMGQVGLGGRYVPDAMGLEIATILTNGFTFGLLVRRLDQLRQVAQSSLPQQDQGLNQGSLYGGGGLSP</sequence>
<accession>A0A6N0NVT8</accession>
<feature type="transmembrane region" description="Helical" evidence="1">
    <location>
        <begin position="41"/>
        <end position="64"/>
    </location>
</feature>
<proteinExistence type="predicted"/>
<dbReference type="GeneID" id="55641892"/>
<feature type="transmembrane region" description="Helical" evidence="1">
    <location>
        <begin position="164"/>
        <end position="183"/>
    </location>
</feature>
<dbReference type="KEGG" id="mten:GWK48_08055"/>
<evidence type="ECO:0000313" key="3">
    <source>
        <dbReference type="Proteomes" id="UP000509301"/>
    </source>
</evidence>
<keyword evidence="1" id="KW-0812">Transmembrane</keyword>
<gene>
    <name evidence="2" type="ORF">GWK48_08055</name>
</gene>
<reference evidence="2 3" key="1">
    <citation type="submission" date="2020-02" db="EMBL/GenBank/DDBJ databases">
        <title>Comparative genome analysis reveals the metabolism and evolution of the thermophilic archaeal genus Metallosphaera.</title>
        <authorList>
            <person name="Jiang C."/>
        </authorList>
    </citation>
    <scope>NUCLEOTIDE SEQUENCE [LARGE SCALE GENOMIC DNA]</scope>
    <source>
        <strain evidence="2 3">Ric-A</strain>
    </source>
</reference>
<evidence type="ECO:0000313" key="2">
    <source>
        <dbReference type="EMBL" id="QKR00335.1"/>
    </source>
</evidence>
<dbReference type="OrthoDB" id="34708at2157"/>
<dbReference type="RefSeq" id="WP_174631222.1">
    <property type="nucleotide sequence ID" value="NZ_CP049074.1"/>
</dbReference>
<protein>
    <submittedName>
        <fullName evidence="2">Uncharacterized protein</fullName>
    </submittedName>
</protein>
<keyword evidence="1" id="KW-0472">Membrane</keyword>
<organism evidence="2 3">
    <name type="scientific">Metallosphaera tengchongensis</name>
    <dbReference type="NCBI Taxonomy" id="1532350"/>
    <lineage>
        <taxon>Archaea</taxon>
        <taxon>Thermoproteota</taxon>
        <taxon>Thermoprotei</taxon>
        <taxon>Sulfolobales</taxon>
        <taxon>Sulfolobaceae</taxon>
        <taxon>Metallosphaera</taxon>
    </lineage>
</organism>
<feature type="transmembrane region" description="Helical" evidence="1">
    <location>
        <begin position="113"/>
        <end position="137"/>
    </location>
</feature>
<keyword evidence="3" id="KW-1185">Reference proteome</keyword>
<dbReference type="EMBL" id="CP049074">
    <property type="protein sequence ID" value="QKR00335.1"/>
    <property type="molecule type" value="Genomic_DNA"/>
</dbReference>
<dbReference type="AlphaFoldDB" id="A0A6N0NVT8"/>
<evidence type="ECO:0000256" key="1">
    <source>
        <dbReference type="SAM" id="Phobius"/>
    </source>
</evidence>
<feature type="transmembrane region" description="Helical" evidence="1">
    <location>
        <begin position="7"/>
        <end position="29"/>
    </location>
</feature>
<name>A0A6N0NVT8_9CREN</name>
<keyword evidence="1" id="KW-1133">Transmembrane helix</keyword>
<dbReference type="Proteomes" id="UP000509301">
    <property type="component" value="Chromosome"/>
</dbReference>